<protein>
    <recommendedName>
        <fullName evidence="3">DUF1858 domain-containing protein</fullName>
    </recommendedName>
</protein>
<reference evidence="1" key="1">
    <citation type="journal article" date="2020" name="Biotechnol. Biofuels">
        <title>New insights from the biogas microbiome by comprehensive genome-resolved metagenomics of nearly 1600 species originating from multiple anaerobic digesters.</title>
        <authorList>
            <person name="Campanaro S."/>
            <person name="Treu L."/>
            <person name="Rodriguez-R L.M."/>
            <person name="Kovalovszki A."/>
            <person name="Ziels R.M."/>
            <person name="Maus I."/>
            <person name="Zhu X."/>
            <person name="Kougias P.G."/>
            <person name="Basile A."/>
            <person name="Luo G."/>
            <person name="Schluter A."/>
            <person name="Konstantinidis K.T."/>
            <person name="Angelidaki I."/>
        </authorList>
    </citation>
    <scope>NUCLEOTIDE SEQUENCE</scope>
    <source>
        <strain evidence="1">AS06rmzACSIP_7</strain>
    </source>
</reference>
<dbReference type="SUPFAM" id="SSF140683">
    <property type="entry name" value="SP0561-like"/>
    <property type="match status" value="1"/>
</dbReference>
<evidence type="ECO:0000313" key="2">
    <source>
        <dbReference type="Proteomes" id="UP000777265"/>
    </source>
</evidence>
<dbReference type="InterPro" id="IPR038062">
    <property type="entry name" value="ScdA-like_N_sf"/>
</dbReference>
<accession>A0A971M6G9</accession>
<dbReference type="AlphaFoldDB" id="A0A971M6G9"/>
<evidence type="ECO:0000313" key="1">
    <source>
        <dbReference type="EMBL" id="NLW36036.1"/>
    </source>
</evidence>
<sequence>MGEIPLAVTSEMAILDVISQHRETEEIFKRLEEETGSCVCCQGLFLSIGEAAEQFGFDLERVLSDINLVIHNENK</sequence>
<dbReference type="Proteomes" id="UP000777265">
    <property type="component" value="Unassembled WGS sequence"/>
</dbReference>
<reference evidence="1" key="2">
    <citation type="submission" date="2020-01" db="EMBL/GenBank/DDBJ databases">
        <authorList>
            <person name="Campanaro S."/>
        </authorList>
    </citation>
    <scope>NUCLEOTIDE SEQUENCE</scope>
    <source>
        <strain evidence="1">AS06rmzACSIP_7</strain>
    </source>
</reference>
<name>A0A971M6G9_9BACT</name>
<proteinExistence type="predicted"/>
<comment type="caution">
    <text evidence="1">The sequence shown here is derived from an EMBL/GenBank/DDBJ whole genome shotgun (WGS) entry which is preliminary data.</text>
</comment>
<evidence type="ECO:0008006" key="3">
    <source>
        <dbReference type="Google" id="ProtNLM"/>
    </source>
</evidence>
<organism evidence="1 2">
    <name type="scientific">Syntrophorhabdus aromaticivorans</name>
    <dbReference type="NCBI Taxonomy" id="328301"/>
    <lineage>
        <taxon>Bacteria</taxon>
        <taxon>Pseudomonadati</taxon>
        <taxon>Thermodesulfobacteriota</taxon>
        <taxon>Syntrophorhabdia</taxon>
        <taxon>Syntrophorhabdales</taxon>
        <taxon>Syntrophorhabdaceae</taxon>
        <taxon>Syntrophorhabdus</taxon>
    </lineage>
</organism>
<dbReference type="EMBL" id="JAAYEE010000205">
    <property type="protein sequence ID" value="NLW36036.1"/>
    <property type="molecule type" value="Genomic_DNA"/>
</dbReference>
<dbReference type="Gene3D" id="1.10.3910.10">
    <property type="entry name" value="SP0561-like"/>
    <property type="match status" value="1"/>
</dbReference>
<gene>
    <name evidence="1" type="ORF">GXY80_11235</name>
</gene>